<dbReference type="InterPro" id="IPR035940">
    <property type="entry name" value="CAP_sf"/>
</dbReference>
<dbReference type="FunFam" id="3.40.33.10:FF:000002">
    <property type="entry name" value="Golgi-associated plant pathogenesis-related protein 1"/>
    <property type="match status" value="2"/>
</dbReference>
<evidence type="ECO:0000256" key="1">
    <source>
        <dbReference type="ARBA" id="ARBA00009923"/>
    </source>
</evidence>
<dbReference type="PRINTS" id="PR00838">
    <property type="entry name" value="V5ALLERGEN"/>
</dbReference>
<dbReference type="CDD" id="cd05382">
    <property type="entry name" value="CAP_GAPR1-like"/>
    <property type="match status" value="2"/>
</dbReference>
<dbReference type="PRINTS" id="PR00837">
    <property type="entry name" value="V5TPXLIKE"/>
</dbReference>
<dbReference type="InterPro" id="IPR001283">
    <property type="entry name" value="CRISP-related"/>
</dbReference>
<evidence type="ECO:0000256" key="2">
    <source>
        <dbReference type="SAM" id="MobiDB-lite"/>
    </source>
</evidence>
<feature type="domain" description="SCP" evidence="3">
    <location>
        <begin position="5"/>
        <end position="137"/>
    </location>
</feature>
<feature type="domain" description="SCP" evidence="3">
    <location>
        <begin position="201"/>
        <end position="333"/>
    </location>
</feature>
<feature type="region of interest" description="Disordered" evidence="2">
    <location>
        <begin position="347"/>
        <end position="367"/>
    </location>
</feature>
<dbReference type="EMBL" id="CAWUFR010000040">
    <property type="protein sequence ID" value="CAK6959670.1"/>
    <property type="molecule type" value="Genomic_DNA"/>
</dbReference>
<evidence type="ECO:0000259" key="3">
    <source>
        <dbReference type="SMART" id="SM00198"/>
    </source>
</evidence>
<evidence type="ECO:0000313" key="4">
    <source>
        <dbReference type="EMBL" id="CAK6959670.1"/>
    </source>
</evidence>
<name>A0AAV1NJR6_SCOSC</name>
<dbReference type="InterPro" id="IPR034113">
    <property type="entry name" value="SCP_GAPR1-like"/>
</dbReference>
<evidence type="ECO:0000313" key="5">
    <source>
        <dbReference type="Proteomes" id="UP001314229"/>
    </source>
</evidence>
<comment type="caution">
    <text evidence="4">The sequence shown here is derived from an EMBL/GenBank/DDBJ whole genome shotgun (WGS) entry which is preliminary data.</text>
</comment>
<dbReference type="SUPFAM" id="SSF55797">
    <property type="entry name" value="PR-1-like"/>
    <property type="match status" value="2"/>
</dbReference>
<dbReference type="SMART" id="SM00198">
    <property type="entry name" value="SCP"/>
    <property type="match status" value="2"/>
</dbReference>
<dbReference type="PANTHER" id="PTHR10334">
    <property type="entry name" value="CYSTEINE-RICH SECRETORY PROTEIN-RELATED"/>
    <property type="match status" value="1"/>
</dbReference>
<protein>
    <submittedName>
        <fullName evidence="4">Uncharacterized protein LOC128364991</fullName>
    </submittedName>
</protein>
<sequence length="367" mass="40545">MADASFKKEFLETHNAYRAQHSTKPLTYNGELNAAAQKWADHLLSISSLGHSDTKDGENVYNMWSSTPLNLTGKEAVDSWYSEIKDYNWGNPGFNGNTGHFTQVVWAESTELGVGLATDGNKVFVVGQYRPAGNMNMPGYFEKNVQTKGNILDTRNQVLHNLLSAQQNKYIDSAAILMYHHFGEHTSSSSIYNVFFSTDASFKKEFLETHNAYRAQHGAKPLTYNDGLNAAAQKWADHLLSISSMGHSDTKDGENVYNMWSSAPLNLTGKEAVDSWYSEIKDYNWGSPGFNGNTGHFTQVVWAGSTELGVGLATDGNKVFVVGQYRPAGNMNMPGYFAKNVQTKDAKQFPPGREVDGADNTAMEQAQ</sequence>
<dbReference type="InterPro" id="IPR014044">
    <property type="entry name" value="CAP_dom"/>
</dbReference>
<accession>A0AAV1NJR6</accession>
<proteinExistence type="inferred from homology"/>
<dbReference type="PROSITE" id="PS01009">
    <property type="entry name" value="CRISP_1"/>
    <property type="match status" value="2"/>
</dbReference>
<dbReference type="Pfam" id="PF00188">
    <property type="entry name" value="CAP"/>
    <property type="match status" value="2"/>
</dbReference>
<keyword evidence="5" id="KW-1185">Reference proteome</keyword>
<reference evidence="4 5" key="1">
    <citation type="submission" date="2024-01" db="EMBL/GenBank/DDBJ databases">
        <authorList>
            <person name="Alioto T."/>
            <person name="Alioto T."/>
            <person name="Gomez Garrido J."/>
        </authorList>
    </citation>
    <scope>NUCLEOTIDE SEQUENCE [LARGE SCALE GENOMIC DNA]</scope>
</reference>
<dbReference type="InterPro" id="IPR018244">
    <property type="entry name" value="Allrgn_V5/Tpx1_CS"/>
</dbReference>
<comment type="similarity">
    <text evidence="1">Belongs to the CRISP family.</text>
</comment>
<dbReference type="InterPro" id="IPR002413">
    <property type="entry name" value="V5_allergen-like"/>
</dbReference>
<organism evidence="4 5">
    <name type="scientific">Scomber scombrus</name>
    <name type="common">Atlantic mackerel</name>
    <name type="synonym">Scomber vernalis</name>
    <dbReference type="NCBI Taxonomy" id="13677"/>
    <lineage>
        <taxon>Eukaryota</taxon>
        <taxon>Metazoa</taxon>
        <taxon>Chordata</taxon>
        <taxon>Craniata</taxon>
        <taxon>Vertebrata</taxon>
        <taxon>Euteleostomi</taxon>
        <taxon>Actinopterygii</taxon>
        <taxon>Neopterygii</taxon>
        <taxon>Teleostei</taxon>
        <taxon>Neoteleostei</taxon>
        <taxon>Acanthomorphata</taxon>
        <taxon>Pelagiaria</taxon>
        <taxon>Scombriformes</taxon>
        <taxon>Scombridae</taxon>
        <taxon>Scomber</taxon>
    </lineage>
</organism>
<gene>
    <name evidence="4" type="ORF">FSCOSCO3_A035033</name>
</gene>
<dbReference type="GO" id="GO:0005576">
    <property type="term" value="C:extracellular region"/>
    <property type="evidence" value="ECO:0007669"/>
    <property type="project" value="InterPro"/>
</dbReference>
<dbReference type="Gene3D" id="3.40.33.10">
    <property type="entry name" value="CAP"/>
    <property type="match status" value="2"/>
</dbReference>
<dbReference type="Proteomes" id="UP001314229">
    <property type="component" value="Unassembled WGS sequence"/>
</dbReference>
<dbReference type="AlphaFoldDB" id="A0AAV1NJR6"/>